<reference evidence="1" key="1">
    <citation type="submission" date="2018-02" db="EMBL/GenBank/DDBJ databases">
        <title>Rhizophora mucronata_Transcriptome.</title>
        <authorList>
            <person name="Meera S.P."/>
            <person name="Sreeshan A."/>
            <person name="Augustine A."/>
        </authorList>
    </citation>
    <scope>NUCLEOTIDE SEQUENCE</scope>
    <source>
        <tissue evidence="1">Leaf</tissue>
    </source>
</reference>
<proteinExistence type="predicted"/>
<dbReference type="AlphaFoldDB" id="A0A2P2INL8"/>
<dbReference type="EMBL" id="GGEC01002332">
    <property type="protein sequence ID" value="MBW82815.1"/>
    <property type="molecule type" value="Transcribed_RNA"/>
</dbReference>
<name>A0A2P2INL8_RHIMU</name>
<organism evidence="1">
    <name type="scientific">Rhizophora mucronata</name>
    <name type="common">Asiatic mangrove</name>
    <dbReference type="NCBI Taxonomy" id="61149"/>
    <lineage>
        <taxon>Eukaryota</taxon>
        <taxon>Viridiplantae</taxon>
        <taxon>Streptophyta</taxon>
        <taxon>Embryophyta</taxon>
        <taxon>Tracheophyta</taxon>
        <taxon>Spermatophyta</taxon>
        <taxon>Magnoliopsida</taxon>
        <taxon>eudicotyledons</taxon>
        <taxon>Gunneridae</taxon>
        <taxon>Pentapetalae</taxon>
        <taxon>rosids</taxon>
        <taxon>fabids</taxon>
        <taxon>Malpighiales</taxon>
        <taxon>Rhizophoraceae</taxon>
        <taxon>Rhizophora</taxon>
    </lineage>
</organism>
<sequence length="86" mass="10426">MGNFCLTFSDSFLYLTVTNYHPIPYLCSIYQDIMAQKTREKAIVTESLHRYNRIEYICWPQRRWDGRFGAKVSVFEEERKKEHNVR</sequence>
<accession>A0A2P2INL8</accession>
<evidence type="ECO:0000313" key="1">
    <source>
        <dbReference type="EMBL" id="MBW82815.1"/>
    </source>
</evidence>
<protein>
    <submittedName>
        <fullName evidence="1">Uncharacterized protein</fullName>
    </submittedName>
</protein>